<dbReference type="GO" id="GO:0043041">
    <property type="term" value="P:amino acid activation for nonribosomal peptide biosynthetic process"/>
    <property type="evidence" value="ECO:0007669"/>
    <property type="project" value="TreeGrafter"/>
</dbReference>
<protein>
    <submittedName>
        <fullName evidence="5">Putative non-ribosomal peptide synthetase</fullName>
    </submittedName>
</protein>
<dbReference type="GO" id="GO:0005737">
    <property type="term" value="C:cytoplasm"/>
    <property type="evidence" value="ECO:0007669"/>
    <property type="project" value="TreeGrafter"/>
</dbReference>
<dbReference type="PANTHER" id="PTHR45527:SF1">
    <property type="entry name" value="FATTY ACID SYNTHASE"/>
    <property type="match status" value="1"/>
</dbReference>
<dbReference type="Pfam" id="PF00668">
    <property type="entry name" value="Condensation"/>
    <property type="match status" value="1"/>
</dbReference>
<gene>
    <name evidence="5" type="ORF">Xvie_02940</name>
</gene>
<evidence type="ECO:0000313" key="5">
    <source>
        <dbReference type="EMBL" id="OTA15274.1"/>
    </source>
</evidence>
<organism evidence="5 6">
    <name type="scientific">Xenorhabdus vietnamensis</name>
    <dbReference type="NCBI Taxonomy" id="351656"/>
    <lineage>
        <taxon>Bacteria</taxon>
        <taxon>Pseudomonadati</taxon>
        <taxon>Pseudomonadota</taxon>
        <taxon>Gammaproteobacteria</taxon>
        <taxon>Enterobacterales</taxon>
        <taxon>Morganellaceae</taxon>
        <taxon>Xenorhabdus</taxon>
    </lineage>
</organism>
<dbReference type="Pfam" id="PF00550">
    <property type="entry name" value="PP-binding"/>
    <property type="match status" value="1"/>
</dbReference>
<evidence type="ECO:0000313" key="6">
    <source>
        <dbReference type="Proteomes" id="UP000194350"/>
    </source>
</evidence>
<dbReference type="EMBL" id="MUBJ01000017">
    <property type="protein sequence ID" value="OTA15274.1"/>
    <property type="molecule type" value="Genomic_DNA"/>
</dbReference>
<feature type="region of interest" description="Disordered" evidence="1">
    <location>
        <begin position="165"/>
        <end position="185"/>
    </location>
</feature>
<feature type="domain" description="AMP-dependent synthetase/ligase" evidence="2">
    <location>
        <begin position="493"/>
        <end position="871"/>
    </location>
</feature>
<dbReference type="GO" id="GO:0031177">
    <property type="term" value="F:phosphopantetheine binding"/>
    <property type="evidence" value="ECO:0007669"/>
    <property type="project" value="TreeGrafter"/>
</dbReference>
<dbReference type="SUPFAM" id="SSF52777">
    <property type="entry name" value="CoA-dependent acyltransferases"/>
    <property type="match status" value="3"/>
</dbReference>
<evidence type="ECO:0000259" key="4">
    <source>
        <dbReference type="Pfam" id="PF00668"/>
    </source>
</evidence>
<feature type="domain" description="Carrier" evidence="3">
    <location>
        <begin position="1067"/>
        <end position="1106"/>
    </location>
</feature>
<dbReference type="InterPro" id="IPR045851">
    <property type="entry name" value="AMP-bd_C_sf"/>
</dbReference>
<dbReference type="SUPFAM" id="SSF47336">
    <property type="entry name" value="ACP-like"/>
    <property type="match status" value="1"/>
</dbReference>
<sequence length="1599" mass="178274">MGLFNLSGHQFYLGGVARLKGMISLERLVRVAEQILNTQDVFRIGFINNAFINNEPHWELAEEALLETESVEIKWFGIRHDNPQVAVEKVDFSRYADPSAAFEHWAERQLLADEDLSLTPLRIFAVRFQQDQSGWFLKAHHAAMDGMGLAILQDYLIKELEQEGADSASGTEQTESFFFSSGSGEEQNYECSRRFERDAAYWQTLFGDTASVNARSISSRYPIGDYRGLEPRSLRIKATVTESQNEILCRFKNSGGSIFRLFFTAVAYAQMVIEDGNCALLQAPIVNRWGKTEKRSVSMGVAPILMPVFRQAGQTVADCYRILKKQLQKAIVHSRYAPATRWGELASSDWQRIIPAFGVSYQTGEFQKTAVGAEITIDHIQAVESLFATIHIHDRFENGCFVLEADFRKIWPPEQCHAFLQSVLDYAIDAAVEVMEQETVNTEQGEAEQIEEEQIENIEQTAPIGIHLLEAFECHADRTLFKSEFKSELKSNVENCDLTYHQGLQWIHQFSGQLRDMRDMDGFHMEHKPVLILGRRSPETLLAYLACLIENVTVVPVCPTTTPTERLLTIIRNSGVSLCIYTEIDQDLAEALNLPLLRVSLQQEDIVHISIDRKNIDHKNIDRKNIDHKNIAIASYPEIPLQPISCNPAYILYTSGSTGEPKGVAISPFALANYALAAKAAYADKTPFSTPLFTSFGFDLTQTAILVPVLSGGFIQTHEQDIRDNPELLRSLLADESLTGIKCTPSHLSLLLEHGLNANRQHPLTFIVGGENLPASLVNKALDFLPLGSRIINEYGPTEATVGCCIYSISNDAGTFEEREKAGASVVSITPIGTALGKAEISIRDSWGQIMPRGFNGEIWISGPILADGYLNNSAQTEANFVHSANGQHRWYRTGDLGMQDAQGIFHCLGRIDDEFKVRGHRIHPVEIEKAVEDVLLQLGQSNEHGWQLKALKLVIDEIDGTADHEIITLCSNQPVPHESHEFQNRLKEKIAESWLPNLYCTVQPWPMNANGKVDIAPLIVAVEAHRRALIDAAQCCLTDKKAQEEPENYLLPDWLNEEFLRPIWPQSVDLAASFLEQGGDSIKAIRLVALLAKKGVRVGVNALLAPTALGAVLEKFCVEQSASTATDPLTLEGELKELTADWLQYLPSVRWFQHHRFKHGDRLQQGVVLELNASLSADQINAAVVAVKTKHKIFSLRASHDLSEFYFLSSSSAQALKDIEWELQSSKKILASGEHLENRLERLQGEVCLAERPSVHEVIFDPVADKHYLIWVCHHLICDVHSWIFLLDELDQALGKSAIQMNTVTGGDAEQGVFLWGKWLADKLSQIETAQKNLTYIEPSLDDNTNDQPATVSATLALSVSGSDFNLMERYKKTGRTQLIAAALLEVIQDSGLLSLLPQPRVLFENHGRLFSETQMPAAWNAAMAKAVGWFTGFQLLQLNVASGHSLSFLQTLKSHLHEDNSDWKKQLGLDGTGTKPLICINDIGLGLGNNETWQHINLVQSLSGGFRHPDEKSSADFDILIRDCRESGSIFVELRLGISGCNADDALNYLTQLNDRLSAWCRTCSDASQERSLIPADFPLCQLSQSELDFIIHGASE</sequence>
<dbReference type="Proteomes" id="UP000194350">
    <property type="component" value="Unassembled WGS sequence"/>
</dbReference>
<dbReference type="PANTHER" id="PTHR45527">
    <property type="entry name" value="NONRIBOSOMAL PEPTIDE SYNTHETASE"/>
    <property type="match status" value="1"/>
</dbReference>
<accession>A0A1Y2SBI3</accession>
<dbReference type="InterPro" id="IPR009081">
    <property type="entry name" value="PP-bd_ACP"/>
</dbReference>
<dbReference type="Pfam" id="PF00501">
    <property type="entry name" value="AMP-binding"/>
    <property type="match status" value="1"/>
</dbReference>
<keyword evidence="6" id="KW-1185">Reference proteome</keyword>
<comment type="caution">
    <text evidence="5">The sequence shown here is derived from an EMBL/GenBank/DDBJ whole genome shotgun (WGS) entry which is preliminary data.</text>
</comment>
<reference evidence="5 6" key="1">
    <citation type="submission" date="2016-10" db="EMBL/GenBank/DDBJ databases">
        <title>Systematic genetic and metabolomic analysis of Xenorhabdus and Photorhabdus spp., highlights the requirements for a dual symbiotic and pathogenic life style.</title>
        <authorList>
            <person name="Tobias N.J."/>
            <person name="Wolff H."/>
            <person name="Djahanschiri B."/>
            <person name="Pidot S.J."/>
            <person name="Stinear T.P."/>
            <person name="Ebersberger I."/>
            <person name="Bode H.B."/>
        </authorList>
    </citation>
    <scope>NUCLEOTIDE SEQUENCE [LARGE SCALE GENOMIC DNA]</scope>
    <source>
        <strain evidence="5 6">DSM 22392</strain>
    </source>
</reference>
<dbReference type="Gene3D" id="3.30.300.30">
    <property type="match status" value="1"/>
</dbReference>
<dbReference type="InterPro" id="IPR042099">
    <property type="entry name" value="ANL_N_sf"/>
</dbReference>
<dbReference type="InterPro" id="IPR023213">
    <property type="entry name" value="CAT-like_dom_sf"/>
</dbReference>
<feature type="compositionally biased region" description="Low complexity" evidence="1">
    <location>
        <begin position="169"/>
        <end position="185"/>
    </location>
</feature>
<dbReference type="Gene3D" id="1.10.1200.10">
    <property type="entry name" value="ACP-like"/>
    <property type="match status" value="1"/>
</dbReference>
<dbReference type="GO" id="GO:0003824">
    <property type="term" value="F:catalytic activity"/>
    <property type="evidence" value="ECO:0007669"/>
    <property type="project" value="InterPro"/>
</dbReference>
<evidence type="ECO:0000259" key="2">
    <source>
        <dbReference type="Pfam" id="PF00501"/>
    </source>
</evidence>
<name>A0A1Y2SBI3_9GAMM</name>
<dbReference type="PROSITE" id="PS00455">
    <property type="entry name" value="AMP_BINDING"/>
    <property type="match status" value="1"/>
</dbReference>
<dbReference type="InterPro" id="IPR036736">
    <property type="entry name" value="ACP-like_sf"/>
</dbReference>
<dbReference type="InterPro" id="IPR000873">
    <property type="entry name" value="AMP-dep_synth/lig_dom"/>
</dbReference>
<evidence type="ECO:0000259" key="3">
    <source>
        <dbReference type="Pfam" id="PF00550"/>
    </source>
</evidence>
<feature type="domain" description="Condensation" evidence="4">
    <location>
        <begin position="11"/>
        <end position="336"/>
    </location>
</feature>
<dbReference type="Gene3D" id="3.30.559.10">
    <property type="entry name" value="Chloramphenicol acetyltransferase-like domain"/>
    <property type="match status" value="2"/>
</dbReference>
<dbReference type="STRING" id="351656.Xvie_02940"/>
<dbReference type="Gene3D" id="3.40.50.12780">
    <property type="entry name" value="N-terminal domain of ligase-like"/>
    <property type="match status" value="1"/>
</dbReference>
<dbReference type="InterPro" id="IPR001242">
    <property type="entry name" value="Condensation_dom"/>
</dbReference>
<evidence type="ECO:0000256" key="1">
    <source>
        <dbReference type="SAM" id="MobiDB-lite"/>
    </source>
</evidence>
<dbReference type="GO" id="GO:0044550">
    <property type="term" value="P:secondary metabolite biosynthetic process"/>
    <property type="evidence" value="ECO:0007669"/>
    <property type="project" value="TreeGrafter"/>
</dbReference>
<proteinExistence type="predicted"/>
<dbReference type="InterPro" id="IPR020845">
    <property type="entry name" value="AMP-binding_CS"/>
</dbReference>
<dbReference type="SUPFAM" id="SSF56801">
    <property type="entry name" value="Acetyl-CoA synthetase-like"/>
    <property type="match status" value="1"/>
</dbReference>